<dbReference type="InterPro" id="IPR000863">
    <property type="entry name" value="Sulfotransferase_dom"/>
</dbReference>
<dbReference type="InterPro" id="IPR051135">
    <property type="entry name" value="Gal/GlcNAc/GalNAc_ST"/>
</dbReference>
<evidence type="ECO:0000313" key="2">
    <source>
        <dbReference type="EMBL" id="RWS19643.1"/>
    </source>
</evidence>
<evidence type="ECO:0000313" key="3">
    <source>
        <dbReference type="Proteomes" id="UP000288716"/>
    </source>
</evidence>
<dbReference type="STRING" id="299467.A0A443RW90"/>
<proteinExistence type="predicted"/>
<dbReference type="OrthoDB" id="6138663at2759"/>
<dbReference type="VEuPathDB" id="VectorBase:LDEU012397"/>
<evidence type="ECO:0000259" key="1">
    <source>
        <dbReference type="Pfam" id="PF00685"/>
    </source>
</evidence>
<dbReference type="GO" id="GO:0006044">
    <property type="term" value="P:N-acetylglucosamine metabolic process"/>
    <property type="evidence" value="ECO:0007669"/>
    <property type="project" value="TreeGrafter"/>
</dbReference>
<dbReference type="InterPro" id="IPR027417">
    <property type="entry name" value="P-loop_NTPase"/>
</dbReference>
<dbReference type="Gene3D" id="3.40.50.300">
    <property type="entry name" value="P-loop containing nucleotide triphosphate hydrolases"/>
    <property type="match status" value="1"/>
</dbReference>
<organism evidence="2 3">
    <name type="scientific">Leptotrombidium deliense</name>
    <dbReference type="NCBI Taxonomy" id="299467"/>
    <lineage>
        <taxon>Eukaryota</taxon>
        <taxon>Metazoa</taxon>
        <taxon>Ecdysozoa</taxon>
        <taxon>Arthropoda</taxon>
        <taxon>Chelicerata</taxon>
        <taxon>Arachnida</taxon>
        <taxon>Acari</taxon>
        <taxon>Acariformes</taxon>
        <taxon>Trombidiformes</taxon>
        <taxon>Prostigmata</taxon>
        <taxon>Anystina</taxon>
        <taxon>Parasitengona</taxon>
        <taxon>Trombiculoidea</taxon>
        <taxon>Trombiculidae</taxon>
        <taxon>Leptotrombidium</taxon>
    </lineage>
</organism>
<keyword evidence="3" id="KW-1185">Reference proteome</keyword>
<dbReference type="GO" id="GO:0006790">
    <property type="term" value="P:sulfur compound metabolic process"/>
    <property type="evidence" value="ECO:0007669"/>
    <property type="project" value="TreeGrafter"/>
</dbReference>
<dbReference type="PANTHER" id="PTHR10704">
    <property type="entry name" value="CARBOHYDRATE SULFOTRANSFERASE"/>
    <property type="match status" value="1"/>
</dbReference>
<name>A0A443RW90_9ACAR</name>
<dbReference type="GO" id="GO:0001517">
    <property type="term" value="F:N-acetylglucosamine 6-O-sulfotransferase activity"/>
    <property type="evidence" value="ECO:0007669"/>
    <property type="project" value="TreeGrafter"/>
</dbReference>
<dbReference type="Pfam" id="PF00685">
    <property type="entry name" value="Sulfotransfer_1"/>
    <property type="match status" value="1"/>
</dbReference>
<comment type="caution">
    <text evidence="2">The sequence shown here is derived from an EMBL/GenBank/DDBJ whole genome shotgun (WGS) entry which is preliminary data.</text>
</comment>
<gene>
    <name evidence="2" type="ORF">B4U80_14395</name>
</gene>
<dbReference type="Proteomes" id="UP000288716">
    <property type="component" value="Unassembled WGS sequence"/>
</dbReference>
<dbReference type="SUPFAM" id="SSF52540">
    <property type="entry name" value="P-loop containing nucleoside triphosphate hydrolases"/>
    <property type="match status" value="1"/>
</dbReference>
<reference evidence="2 3" key="1">
    <citation type="journal article" date="2018" name="Gigascience">
        <title>Genomes of trombidid mites reveal novel predicted allergens and laterally-transferred genes associated with secondary metabolism.</title>
        <authorList>
            <person name="Dong X."/>
            <person name="Chaisiri K."/>
            <person name="Xia D."/>
            <person name="Armstrong S.D."/>
            <person name="Fang Y."/>
            <person name="Donnelly M.J."/>
            <person name="Kadowaki T."/>
            <person name="McGarry J.W."/>
            <person name="Darby A.C."/>
            <person name="Makepeace B.L."/>
        </authorList>
    </citation>
    <scope>NUCLEOTIDE SEQUENCE [LARGE SCALE GENOMIC DNA]</scope>
    <source>
        <strain evidence="2">UoL-UT</strain>
    </source>
</reference>
<dbReference type="AlphaFoldDB" id="A0A443RW90"/>
<sequence length="111" mass="13239">MIEDFETFEEIKKQFPYNIFRVKYEPLALDTENYSRKLFKALNIPFSDEVKTFIKTHTSLENNTKLTPYSTTNNSKKIPSKWMQELTISNISEIQNSCKNYKRIDLPENIY</sequence>
<dbReference type="PANTHER" id="PTHR10704:SF44">
    <property type="entry name" value="LD35051P-RELATED"/>
    <property type="match status" value="1"/>
</dbReference>
<accession>A0A443RW90</accession>
<dbReference type="EMBL" id="NCKV01024067">
    <property type="protein sequence ID" value="RWS19643.1"/>
    <property type="molecule type" value="Genomic_DNA"/>
</dbReference>
<feature type="domain" description="Sulfotransferase" evidence="1">
    <location>
        <begin position="10"/>
        <end position="99"/>
    </location>
</feature>
<protein>
    <submittedName>
        <fullName evidence="2">Secreted protein-like protein</fullName>
    </submittedName>
</protein>